<evidence type="ECO:0000256" key="1">
    <source>
        <dbReference type="SAM" id="MobiDB-lite"/>
    </source>
</evidence>
<protein>
    <submittedName>
        <fullName evidence="2">Uncharacterized protein</fullName>
    </submittedName>
</protein>
<keyword evidence="3" id="KW-1185">Reference proteome</keyword>
<proteinExistence type="predicted"/>
<organism evidence="2 3">
    <name type="scientific">Roseomonas marmotae</name>
    <dbReference type="NCBI Taxonomy" id="2768161"/>
    <lineage>
        <taxon>Bacteria</taxon>
        <taxon>Pseudomonadati</taxon>
        <taxon>Pseudomonadota</taxon>
        <taxon>Alphaproteobacteria</taxon>
        <taxon>Acetobacterales</taxon>
        <taxon>Roseomonadaceae</taxon>
        <taxon>Roseomonas</taxon>
    </lineage>
</organism>
<reference evidence="2 3" key="1">
    <citation type="submission" date="2020-09" db="EMBL/GenBank/DDBJ databases">
        <title>Roseomonas.</title>
        <authorList>
            <person name="Zhu W."/>
        </authorList>
    </citation>
    <scope>NUCLEOTIDE SEQUENCE [LARGE SCALE GENOMIC DNA]</scope>
    <source>
        <strain evidence="2 3">1311</strain>
    </source>
</reference>
<dbReference type="Proteomes" id="UP001518990">
    <property type="component" value="Unassembled WGS sequence"/>
</dbReference>
<comment type="caution">
    <text evidence="2">The sequence shown here is derived from an EMBL/GenBank/DDBJ whole genome shotgun (WGS) entry which is preliminary data.</text>
</comment>
<feature type="region of interest" description="Disordered" evidence="1">
    <location>
        <begin position="1"/>
        <end position="26"/>
    </location>
</feature>
<evidence type="ECO:0000313" key="3">
    <source>
        <dbReference type="Proteomes" id="UP001518990"/>
    </source>
</evidence>
<evidence type="ECO:0000313" key="2">
    <source>
        <dbReference type="EMBL" id="MBO1075807.1"/>
    </source>
</evidence>
<dbReference type="EMBL" id="JACTNF010000014">
    <property type="protein sequence ID" value="MBO1075807.1"/>
    <property type="molecule type" value="Genomic_DNA"/>
</dbReference>
<dbReference type="RefSeq" id="WP_207448255.1">
    <property type="nucleotide sequence ID" value="NZ_CP061091.1"/>
</dbReference>
<sequence length="172" mass="19013">MVNAANSPALPQLGRPWRDRFPGPDPQPVDVGHKLELHEGMRVLGFWPTERQARLSCRRIGPEPEAVIFIGALAPEVQTLRLTFLAPADPAPFGLLRLFYEDQPLPQRPTLVPETVAALVPQAWAVQASLPAVEDQPRPAWARLEIRISRTLPDAAHARWVGPALHAVEFLG</sequence>
<name>A0ABS3KEE8_9PROT</name>
<accession>A0ABS3KEE8</accession>
<gene>
    <name evidence="2" type="ORF">IAI60_14415</name>
</gene>